<feature type="non-terminal residue" evidence="1">
    <location>
        <position position="1"/>
    </location>
</feature>
<accession>A0ACB8R1M6</accession>
<protein>
    <submittedName>
        <fullName evidence="1">Uncharacterized protein</fullName>
    </submittedName>
</protein>
<comment type="caution">
    <text evidence="1">The sequence shown here is derived from an EMBL/GenBank/DDBJ whole genome shotgun (WGS) entry which is preliminary data.</text>
</comment>
<organism evidence="1 2">
    <name type="scientific">Auriscalpium vulgare</name>
    <dbReference type="NCBI Taxonomy" id="40419"/>
    <lineage>
        <taxon>Eukaryota</taxon>
        <taxon>Fungi</taxon>
        <taxon>Dikarya</taxon>
        <taxon>Basidiomycota</taxon>
        <taxon>Agaricomycotina</taxon>
        <taxon>Agaricomycetes</taxon>
        <taxon>Russulales</taxon>
        <taxon>Auriscalpiaceae</taxon>
        <taxon>Auriscalpium</taxon>
    </lineage>
</organism>
<evidence type="ECO:0000313" key="2">
    <source>
        <dbReference type="Proteomes" id="UP000814033"/>
    </source>
</evidence>
<gene>
    <name evidence="1" type="ORF">FA95DRAFT_1614025</name>
</gene>
<evidence type="ECO:0000313" key="1">
    <source>
        <dbReference type="EMBL" id="KAI0037635.1"/>
    </source>
</evidence>
<reference evidence="1" key="2">
    <citation type="journal article" date="2022" name="New Phytol.">
        <title>Evolutionary transition to the ectomycorrhizal habit in the genomes of a hyperdiverse lineage of mushroom-forming fungi.</title>
        <authorList>
            <person name="Looney B."/>
            <person name="Miyauchi S."/>
            <person name="Morin E."/>
            <person name="Drula E."/>
            <person name="Courty P.E."/>
            <person name="Kohler A."/>
            <person name="Kuo A."/>
            <person name="LaButti K."/>
            <person name="Pangilinan J."/>
            <person name="Lipzen A."/>
            <person name="Riley R."/>
            <person name="Andreopoulos W."/>
            <person name="He G."/>
            <person name="Johnson J."/>
            <person name="Nolan M."/>
            <person name="Tritt A."/>
            <person name="Barry K.W."/>
            <person name="Grigoriev I.V."/>
            <person name="Nagy L.G."/>
            <person name="Hibbett D."/>
            <person name="Henrissat B."/>
            <person name="Matheny P.B."/>
            <person name="Labbe J."/>
            <person name="Martin F.M."/>
        </authorList>
    </citation>
    <scope>NUCLEOTIDE SEQUENCE</scope>
    <source>
        <strain evidence="1">FP105234-sp</strain>
    </source>
</reference>
<dbReference type="EMBL" id="MU276814">
    <property type="protein sequence ID" value="KAI0037635.1"/>
    <property type="molecule type" value="Genomic_DNA"/>
</dbReference>
<reference evidence="1" key="1">
    <citation type="submission" date="2021-02" db="EMBL/GenBank/DDBJ databases">
        <authorList>
            <consortium name="DOE Joint Genome Institute"/>
            <person name="Ahrendt S."/>
            <person name="Looney B.P."/>
            <person name="Miyauchi S."/>
            <person name="Morin E."/>
            <person name="Drula E."/>
            <person name="Courty P.E."/>
            <person name="Chicoki N."/>
            <person name="Fauchery L."/>
            <person name="Kohler A."/>
            <person name="Kuo A."/>
            <person name="Labutti K."/>
            <person name="Pangilinan J."/>
            <person name="Lipzen A."/>
            <person name="Riley R."/>
            <person name="Andreopoulos W."/>
            <person name="He G."/>
            <person name="Johnson J."/>
            <person name="Barry K.W."/>
            <person name="Grigoriev I.V."/>
            <person name="Nagy L."/>
            <person name="Hibbett D."/>
            <person name="Henrissat B."/>
            <person name="Matheny P.B."/>
            <person name="Labbe J."/>
            <person name="Martin F."/>
        </authorList>
    </citation>
    <scope>NUCLEOTIDE SEQUENCE</scope>
    <source>
        <strain evidence="1">FP105234-sp</strain>
    </source>
</reference>
<name>A0ACB8R1M6_9AGAM</name>
<dbReference type="Proteomes" id="UP000814033">
    <property type="component" value="Unassembled WGS sequence"/>
</dbReference>
<proteinExistence type="predicted"/>
<keyword evidence="2" id="KW-1185">Reference proteome</keyword>
<sequence length="134" mass="14911">FLVALDVWNFPVFGLITKGAVGIVVAAWAEPGGEDWDVRLFHIFIPDLDVDAGKKLCPPVVRILERSCCLFDLATPLGAFHYTTFLSWLQDVHAKALVEVFDDAKHANFLKRLESGDESIKWAMAPHAWEASST</sequence>